<dbReference type="InterPro" id="IPR002509">
    <property type="entry name" value="NODB_dom"/>
</dbReference>
<keyword evidence="3" id="KW-1185">Reference proteome</keyword>
<dbReference type="Pfam" id="PF01522">
    <property type="entry name" value="Polysacc_deac_1"/>
    <property type="match status" value="1"/>
</dbReference>
<name>A0A9Q4FYU0_SALAG</name>
<dbReference type="InterPro" id="IPR011330">
    <property type="entry name" value="Glyco_hydro/deAcase_b/a-brl"/>
</dbReference>
<dbReference type="PROSITE" id="PS51677">
    <property type="entry name" value="NODB"/>
    <property type="match status" value="1"/>
</dbReference>
<dbReference type="Proteomes" id="UP001057753">
    <property type="component" value="Unassembled WGS sequence"/>
</dbReference>
<dbReference type="PANTHER" id="PTHR10587">
    <property type="entry name" value="GLYCOSYL TRANSFERASE-RELATED"/>
    <property type="match status" value="1"/>
</dbReference>
<dbReference type="Gene3D" id="3.20.20.370">
    <property type="entry name" value="Glycoside hydrolase/deacetylase"/>
    <property type="match status" value="1"/>
</dbReference>
<dbReference type="NCBIfam" id="TIGR02873">
    <property type="entry name" value="spore_ylxY"/>
    <property type="match status" value="1"/>
</dbReference>
<dbReference type="InterPro" id="IPR014228">
    <property type="entry name" value="Spore_polysacc_deacetyl_YlxY"/>
</dbReference>
<gene>
    <name evidence="2" type="ORF">HXA33_05990</name>
</gene>
<evidence type="ECO:0000313" key="2">
    <source>
        <dbReference type="EMBL" id="MCR6096093.1"/>
    </source>
</evidence>
<proteinExistence type="predicted"/>
<evidence type="ECO:0000313" key="3">
    <source>
        <dbReference type="Proteomes" id="UP001057753"/>
    </source>
</evidence>
<dbReference type="EMBL" id="JABXYM010000001">
    <property type="protein sequence ID" value="MCR6096093.1"/>
    <property type="molecule type" value="Genomic_DNA"/>
</dbReference>
<sequence>MLKKIAIQLGTFFFLLIVTLSHIQNPVTGGYIEELRGQAEQVMKEESPLYMEILRVKQEYEVSPINARIDPVWKAIPGYNGREVDVQKSYENMKKRGDFQEEDLVFKETPPEITLKDLPASPIYRGNPEKPMVGFMVNVAWGNDHLPDILKTFKENNVKATFFLDGSWVKKNSNLAMMIKEEGHEIGNHAYSHPDMKKLARESIRDEIVRTNEVIDAALNEEPVWFAPPSGSFREDVVTVASELNMYTILWTVDTVDWKNPSSTQMTQRVVNHAEPGSLILMHPTASSANGLEAMITGLKKKDLQIGKLSEVLSEKRLSD</sequence>
<dbReference type="RefSeq" id="WP_078576410.1">
    <property type="nucleotide sequence ID" value="NZ_JABXYM010000001.1"/>
</dbReference>
<feature type="domain" description="NodB homology" evidence="1">
    <location>
        <begin position="131"/>
        <end position="307"/>
    </location>
</feature>
<organism evidence="2 3">
    <name type="scientific">Salipaludibacillus agaradhaerens</name>
    <name type="common">Bacillus agaradhaerens</name>
    <dbReference type="NCBI Taxonomy" id="76935"/>
    <lineage>
        <taxon>Bacteria</taxon>
        <taxon>Bacillati</taxon>
        <taxon>Bacillota</taxon>
        <taxon>Bacilli</taxon>
        <taxon>Bacillales</taxon>
        <taxon>Bacillaceae</taxon>
    </lineage>
</organism>
<evidence type="ECO:0000259" key="1">
    <source>
        <dbReference type="PROSITE" id="PS51677"/>
    </source>
</evidence>
<dbReference type="GO" id="GO:0016020">
    <property type="term" value="C:membrane"/>
    <property type="evidence" value="ECO:0007669"/>
    <property type="project" value="TreeGrafter"/>
</dbReference>
<dbReference type="SUPFAM" id="SSF88713">
    <property type="entry name" value="Glycoside hydrolase/deacetylase"/>
    <property type="match status" value="1"/>
</dbReference>
<dbReference type="OrthoDB" id="9812065at2"/>
<accession>A0A9Q4FYU0</accession>
<dbReference type="InterPro" id="IPR050248">
    <property type="entry name" value="Polysacc_deacetylase_ArnD"/>
</dbReference>
<dbReference type="AlphaFoldDB" id="A0A9Q4FYU0"/>
<dbReference type="PANTHER" id="PTHR10587:SF80">
    <property type="entry name" value="CHITOOLIGOSACCHARIDE DEACETYLASE"/>
    <property type="match status" value="1"/>
</dbReference>
<dbReference type="CDD" id="cd10950">
    <property type="entry name" value="CE4_BsYlxY_like"/>
    <property type="match status" value="1"/>
</dbReference>
<comment type="caution">
    <text evidence="2">The sequence shown here is derived from an EMBL/GenBank/DDBJ whole genome shotgun (WGS) entry which is preliminary data.</text>
</comment>
<dbReference type="GO" id="GO:0005975">
    <property type="term" value="P:carbohydrate metabolic process"/>
    <property type="evidence" value="ECO:0007669"/>
    <property type="project" value="InterPro"/>
</dbReference>
<dbReference type="GO" id="GO:0016810">
    <property type="term" value="F:hydrolase activity, acting on carbon-nitrogen (but not peptide) bonds"/>
    <property type="evidence" value="ECO:0007669"/>
    <property type="project" value="InterPro"/>
</dbReference>
<reference evidence="2" key="1">
    <citation type="submission" date="2020-06" db="EMBL/GenBank/DDBJ databases">
        <title>Insight into the genomes of haloalkaliphilic bacilli from Kenyan soda lakes.</title>
        <authorList>
            <person name="Mwirichia R."/>
            <person name="Villamizar G.C."/>
            <person name="Poehlein A."/>
            <person name="Mugweru J."/>
            <person name="Kipnyargis A."/>
            <person name="Kiplimo D."/>
            <person name="Orwa P."/>
            <person name="Daniel R."/>
        </authorList>
    </citation>
    <scope>NUCLEOTIDE SEQUENCE</scope>
    <source>
        <strain evidence="2">B1096_S55</strain>
    </source>
</reference>
<protein>
    <submittedName>
        <fullName evidence="2">Polysaccharide deacetylase family protein</fullName>
    </submittedName>
</protein>